<keyword evidence="2" id="KW-1185">Reference proteome</keyword>
<reference evidence="2" key="1">
    <citation type="journal article" date="2019" name="Int. J. Syst. Evol. Microbiol.">
        <title>The Global Catalogue of Microorganisms (GCM) 10K type strain sequencing project: providing services to taxonomists for standard genome sequencing and annotation.</title>
        <authorList>
            <consortium name="The Broad Institute Genomics Platform"/>
            <consortium name="The Broad Institute Genome Sequencing Center for Infectious Disease"/>
            <person name="Wu L."/>
            <person name="Ma J."/>
        </authorList>
    </citation>
    <scope>NUCLEOTIDE SEQUENCE [LARGE SCALE GENOMIC DNA]</scope>
    <source>
        <strain evidence="2">JCM 6242</strain>
    </source>
</reference>
<comment type="caution">
    <text evidence="1">The sequence shown here is derived from an EMBL/GenBank/DDBJ whole genome shotgun (WGS) entry which is preliminary data.</text>
</comment>
<gene>
    <name evidence="1" type="ORF">GCM10010517_60260</name>
</gene>
<proteinExistence type="predicted"/>
<dbReference type="EMBL" id="BAAAVI010000055">
    <property type="protein sequence ID" value="GAA2895492.1"/>
    <property type="molecule type" value="Genomic_DNA"/>
</dbReference>
<protein>
    <submittedName>
        <fullName evidence="1">Uncharacterized protein</fullName>
    </submittedName>
</protein>
<evidence type="ECO:0000313" key="2">
    <source>
        <dbReference type="Proteomes" id="UP001500831"/>
    </source>
</evidence>
<accession>A0ABP6ILH3</accession>
<evidence type="ECO:0000313" key="1">
    <source>
        <dbReference type="EMBL" id="GAA2895492.1"/>
    </source>
</evidence>
<dbReference type="Proteomes" id="UP001500831">
    <property type="component" value="Unassembled WGS sequence"/>
</dbReference>
<sequence>MVAGELVGRLAGARVGAHRLDGLRLPVGQRVVHDQVLTRHGVARPVDRSRALRGRGAPPRDEHVVRAVGGNRAGFLRRRPGVGGRPGVGSRLGVLRGLGVVLGAGPGVLAGAGILAVGLVLGVGGGLLAHLVVVLPAGLDEALVEGVHQASHIAHGHAETGGAHLAPPQAQHQGALVPGDPEHPLLATLVKEHLAE</sequence>
<name>A0ABP6ILH3_9ACTN</name>
<organism evidence="1 2">
    <name type="scientific">Streptosporangium fragile</name>
    <dbReference type="NCBI Taxonomy" id="46186"/>
    <lineage>
        <taxon>Bacteria</taxon>
        <taxon>Bacillati</taxon>
        <taxon>Actinomycetota</taxon>
        <taxon>Actinomycetes</taxon>
        <taxon>Streptosporangiales</taxon>
        <taxon>Streptosporangiaceae</taxon>
        <taxon>Streptosporangium</taxon>
    </lineage>
</organism>